<evidence type="ECO:0008006" key="3">
    <source>
        <dbReference type="Google" id="ProtNLM"/>
    </source>
</evidence>
<dbReference type="Proteomes" id="UP001107558">
    <property type="component" value="Chromosome 1"/>
</dbReference>
<organism evidence="1 2">
    <name type="scientific">Polypedilum vanderplanki</name>
    <name type="common">Sleeping chironomid midge</name>
    <dbReference type="NCBI Taxonomy" id="319348"/>
    <lineage>
        <taxon>Eukaryota</taxon>
        <taxon>Metazoa</taxon>
        <taxon>Ecdysozoa</taxon>
        <taxon>Arthropoda</taxon>
        <taxon>Hexapoda</taxon>
        <taxon>Insecta</taxon>
        <taxon>Pterygota</taxon>
        <taxon>Neoptera</taxon>
        <taxon>Endopterygota</taxon>
        <taxon>Diptera</taxon>
        <taxon>Nematocera</taxon>
        <taxon>Chironomoidea</taxon>
        <taxon>Chironomidae</taxon>
        <taxon>Chironominae</taxon>
        <taxon>Polypedilum</taxon>
        <taxon>Polypedilum</taxon>
    </lineage>
</organism>
<reference evidence="1" key="1">
    <citation type="submission" date="2021-03" db="EMBL/GenBank/DDBJ databases">
        <title>Chromosome level genome of the anhydrobiotic midge Polypedilum vanderplanki.</title>
        <authorList>
            <person name="Yoshida Y."/>
            <person name="Kikawada T."/>
            <person name="Gusev O."/>
        </authorList>
    </citation>
    <scope>NUCLEOTIDE SEQUENCE</scope>
    <source>
        <strain evidence="1">NIAS01</strain>
        <tissue evidence="1">Whole body or cell culture</tissue>
    </source>
</reference>
<keyword evidence="2" id="KW-1185">Reference proteome</keyword>
<dbReference type="InterPro" id="IPR032675">
    <property type="entry name" value="LRR_dom_sf"/>
</dbReference>
<accession>A0A9J6CS51</accession>
<evidence type="ECO:0000313" key="1">
    <source>
        <dbReference type="EMBL" id="KAG5684379.1"/>
    </source>
</evidence>
<proteinExistence type="predicted"/>
<dbReference type="EMBL" id="JADBJN010000001">
    <property type="protein sequence ID" value="KAG5684379.1"/>
    <property type="molecule type" value="Genomic_DNA"/>
</dbReference>
<sequence>MLESYERVIFDDNCDFLINRNYSNLKVHSSKVPELNKALKAKLNGKLINSLYIHNFYYDSIDVDINIFKEVLNNCPNLKNLNTSIDFIANRKNDFNENFPKLNLDTLWYSKNVGHFEVFQNCTTKKLKIYFGLEKFMSNTQGIKDFLKNQKELTELELWFCDRALSLFSDTQLHSVDFRLKKFKIVGKGLVFTDLMSFEKFIWNHKDTLEHLEIFACQNIIDSFMVFEKLKTIDLKEVDVSSEPFVYAERVSLLNVSGSYLMKFPNVKELYINRNDLSLIDFRPLTNLKTLELSVMKIECISLPHITNLKLNCVKLFNKLDIPCTVESITLKDCMNIDWLLDYLKMNKKLKNVKIIGSKITEKMAMSIERFSHINDYMLEI</sequence>
<comment type="caution">
    <text evidence="1">The sequence shown here is derived from an EMBL/GenBank/DDBJ whole genome shotgun (WGS) entry which is preliminary data.</text>
</comment>
<dbReference type="SUPFAM" id="SSF52047">
    <property type="entry name" value="RNI-like"/>
    <property type="match status" value="1"/>
</dbReference>
<protein>
    <recommendedName>
        <fullName evidence="3">Leucine-rich repeat domain-containing protein</fullName>
    </recommendedName>
</protein>
<dbReference type="AlphaFoldDB" id="A0A9J6CS51"/>
<name>A0A9J6CS51_POLVA</name>
<gene>
    <name evidence="1" type="ORF">PVAND_013614</name>
</gene>
<evidence type="ECO:0000313" key="2">
    <source>
        <dbReference type="Proteomes" id="UP001107558"/>
    </source>
</evidence>
<dbReference type="Gene3D" id="3.80.10.10">
    <property type="entry name" value="Ribonuclease Inhibitor"/>
    <property type="match status" value="1"/>
</dbReference>